<keyword evidence="2" id="KW-1185">Reference proteome</keyword>
<evidence type="ECO:0000313" key="2">
    <source>
        <dbReference type="Proteomes" id="UP000198304"/>
    </source>
</evidence>
<dbReference type="EMBL" id="FZOJ01000049">
    <property type="protein sequence ID" value="SNT18617.1"/>
    <property type="molecule type" value="Genomic_DNA"/>
</dbReference>
<dbReference type="InterPro" id="IPR020288">
    <property type="entry name" value="Sheath_initiator"/>
</dbReference>
<accession>A0A239KJQ9</accession>
<reference evidence="1 2" key="1">
    <citation type="submission" date="2017-06" db="EMBL/GenBank/DDBJ databases">
        <authorList>
            <person name="Kim H.J."/>
            <person name="Triplett B.A."/>
        </authorList>
    </citation>
    <scope>NUCLEOTIDE SEQUENCE [LARGE SCALE GENOMIC DNA]</scope>
    <source>
        <strain evidence="1 2">SCA</strain>
    </source>
</reference>
<dbReference type="Proteomes" id="UP000198304">
    <property type="component" value="Unassembled WGS sequence"/>
</dbReference>
<proteinExistence type="predicted"/>
<dbReference type="Pfam" id="PF10934">
    <property type="entry name" value="Sheath_initiator"/>
    <property type="match status" value="1"/>
</dbReference>
<gene>
    <name evidence="1" type="ORF">SAMN05446037_104915</name>
</gene>
<organism evidence="1 2">
    <name type="scientific">Anaerovirgula multivorans</name>
    <dbReference type="NCBI Taxonomy" id="312168"/>
    <lineage>
        <taxon>Bacteria</taxon>
        <taxon>Bacillati</taxon>
        <taxon>Bacillota</taxon>
        <taxon>Clostridia</taxon>
        <taxon>Peptostreptococcales</taxon>
        <taxon>Natronincolaceae</taxon>
        <taxon>Anaerovirgula</taxon>
    </lineage>
</organism>
<dbReference type="OrthoDB" id="89089at2"/>
<name>A0A239KJQ9_9FIRM</name>
<evidence type="ECO:0000313" key="1">
    <source>
        <dbReference type="EMBL" id="SNT18617.1"/>
    </source>
</evidence>
<dbReference type="AlphaFoldDB" id="A0A239KJQ9"/>
<dbReference type="SUPFAM" id="SSF160719">
    <property type="entry name" value="gpW/gp25-like"/>
    <property type="match status" value="1"/>
</dbReference>
<dbReference type="Gene3D" id="3.10.450.40">
    <property type="match status" value="1"/>
</dbReference>
<evidence type="ECO:0008006" key="3">
    <source>
        <dbReference type="Google" id="ProtNLM"/>
    </source>
</evidence>
<sequence>MLPEIAELEFRTNVEPETKLYGKSFLFDFQRGDFVIRDGRLIKIEGIEALKVWIMKILKTEKDKYKIYEDTDYGTELKNLIGQNLPRDFVESELKREIKAALERHPMIRHISNLKISRDGAKIILEFMVNLVEGNTFQQEVIF</sequence>
<dbReference type="RefSeq" id="WP_089285380.1">
    <property type="nucleotide sequence ID" value="NZ_FZOJ01000049.1"/>
</dbReference>
<protein>
    <recommendedName>
        <fullName evidence="3">DUF2634 domain-containing protein</fullName>
    </recommendedName>
</protein>